<feature type="region of interest" description="Disordered" evidence="1">
    <location>
        <begin position="74"/>
        <end position="126"/>
    </location>
</feature>
<evidence type="ECO:0000313" key="10">
    <source>
        <dbReference type="EMBL" id="KAE9273617.1"/>
    </source>
</evidence>
<protein>
    <submittedName>
        <fullName evidence="10">Uncharacterized protein</fullName>
    </submittedName>
</protein>
<accession>A0A6A4BEF9</accession>
<dbReference type="EMBL" id="QXFX01003759">
    <property type="protein sequence ID" value="KAE9067186.1"/>
    <property type="molecule type" value="Genomic_DNA"/>
</dbReference>
<gene>
    <name evidence="10" type="ORF">PF001_g27428</name>
    <name evidence="9" type="ORF">PF002_g22522</name>
    <name evidence="7" type="ORF">PF004_g27716</name>
    <name evidence="8" type="ORF">PF005_g23884</name>
    <name evidence="5" type="ORF">PF006_g26956</name>
    <name evidence="6" type="ORF">PF007_g19958</name>
    <name evidence="2" type="ORF">PF009_g18760</name>
    <name evidence="4" type="ORF">PF010_g27567</name>
    <name evidence="3" type="ORF">PF011_g26751</name>
</gene>
<sequence>MCSGGFLKGAVSWLQEDRPVHIRFCQDDLVEMLSRMMFWNKLNESHWPKYVPERYYLVAEARLDDMEEQNERPLFWGGLSSTGDVEEELLPEDFEPEQDDKSKDADWGVGDQVGTRRGRQRGGIGI</sequence>
<evidence type="ECO:0000313" key="6">
    <source>
        <dbReference type="EMBL" id="KAE9088476.1"/>
    </source>
</evidence>
<organism evidence="10 13">
    <name type="scientific">Phytophthora fragariae</name>
    <dbReference type="NCBI Taxonomy" id="53985"/>
    <lineage>
        <taxon>Eukaryota</taxon>
        <taxon>Sar</taxon>
        <taxon>Stramenopiles</taxon>
        <taxon>Oomycota</taxon>
        <taxon>Peronosporomycetes</taxon>
        <taxon>Peronosporales</taxon>
        <taxon>Peronosporaceae</taxon>
        <taxon>Phytophthora</taxon>
    </lineage>
</organism>
<evidence type="ECO:0000313" key="8">
    <source>
        <dbReference type="EMBL" id="KAE9178919.1"/>
    </source>
</evidence>
<dbReference type="Proteomes" id="UP000488956">
    <property type="component" value="Unassembled WGS sequence"/>
</dbReference>
<evidence type="ECO:0000313" key="19">
    <source>
        <dbReference type="Proteomes" id="UP000488956"/>
    </source>
</evidence>
<evidence type="ECO:0000313" key="18">
    <source>
        <dbReference type="Proteomes" id="UP000476176"/>
    </source>
</evidence>
<dbReference type="Proteomes" id="UP000440732">
    <property type="component" value="Unassembled WGS sequence"/>
</dbReference>
<evidence type="ECO:0000313" key="17">
    <source>
        <dbReference type="Proteomes" id="UP000460718"/>
    </source>
</evidence>
<evidence type="ECO:0000313" key="12">
    <source>
        <dbReference type="Proteomes" id="UP000433483"/>
    </source>
</evidence>
<dbReference type="OrthoDB" id="94756at2759"/>
<evidence type="ECO:0000313" key="4">
    <source>
        <dbReference type="EMBL" id="KAE9067186.1"/>
    </source>
</evidence>
<name>A0A6A4BEF9_9STRA</name>
<proteinExistence type="predicted"/>
<evidence type="ECO:0000256" key="1">
    <source>
        <dbReference type="SAM" id="MobiDB-lite"/>
    </source>
</evidence>
<evidence type="ECO:0000313" key="9">
    <source>
        <dbReference type="EMBL" id="KAE9198164.1"/>
    </source>
</evidence>
<evidence type="ECO:0000313" key="16">
    <source>
        <dbReference type="Proteomes" id="UP000441208"/>
    </source>
</evidence>
<feature type="compositionally biased region" description="Acidic residues" evidence="1">
    <location>
        <begin position="84"/>
        <end position="98"/>
    </location>
</feature>
<dbReference type="Proteomes" id="UP000441208">
    <property type="component" value="Unassembled WGS sequence"/>
</dbReference>
<dbReference type="Proteomes" id="UP000460718">
    <property type="component" value="Unassembled WGS sequence"/>
</dbReference>
<evidence type="ECO:0000313" key="2">
    <source>
        <dbReference type="EMBL" id="KAE8931165.1"/>
    </source>
</evidence>
<keyword evidence="12" id="KW-1185">Reference proteome</keyword>
<dbReference type="Proteomes" id="UP000440367">
    <property type="component" value="Unassembled WGS sequence"/>
</dbReference>
<evidence type="ECO:0000313" key="11">
    <source>
        <dbReference type="Proteomes" id="UP000429523"/>
    </source>
</evidence>
<dbReference type="EMBL" id="QXGD01001835">
    <property type="protein sequence ID" value="KAE9198164.1"/>
    <property type="molecule type" value="Genomic_DNA"/>
</dbReference>
<dbReference type="EMBL" id="QXGF01001277">
    <property type="protein sequence ID" value="KAE8931165.1"/>
    <property type="molecule type" value="Genomic_DNA"/>
</dbReference>
<evidence type="ECO:0000313" key="7">
    <source>
        <dbReference type="EMBL" id="KAE9170953.1"/>
    </source>
</evidence>
<dbReference type="Proteomes" id="UP000437068">
    <property type="component" value="Unassembled WGS sequence"/>
</dbReference>
<dbReference type="Proteomes" id="UP000433483">
    <property type="component" value="Unassembled WGS sequence"/>
</dbReference>
<dbReference type="EMBL" id="QXGA01003529">
    <property type="protein sequence ID" value="KAE9082246.1"/>
    <property type="molecule type" value="Genomic_DNA"/>
</dbReference>
<dbReference type="EMBL" id="QXGE01003727">
    <property type="protein sequence ID" value="KAE9273617.1"/>
    <property type="molecule type" value="Genomic_DNA"/>
</dbReference>
<evidence type="ECO:0000313" key="5">
    <source>
        <dbReference type="EMBL" id="KAE9082246.1"/>
    </source>
</evidence>
<comment type="caution">
    <text evidence="10">The sequence shown here is derived from an EMBL/GenBank/DDBJ whole genome shotgun (WGS) entry which is preliminary data.</text>
</comment>
<dbReference type="AlphaFoldDB" id="A0A6A4BEF9"/>
<evidence type="ECO:0000313" key="14">
    <source>
        <dbReference type="Proteomes" id="UP000440367"/>
    </source>
</evidence>
<evidence type="ECO:0000313" key="15">
    <source>
        <dbReference type="Proteomes" id="UP000440732"/>
    </source>
</evidence>
<dbReference type="Proteomes" id="UP000429523">
    <property type="component" value="Unassembled WGS sequence"/>
</dbReference>
<dbReference type="EMBL" id="QXGC01004141">
    <property type="protein sequence ID" value="KAE9170953.1"/>
    <property type="molecule type" value="Genomic_DNA"/>
</dbReference>
<reference evidence="11 12" key="1">
    <citation type="submission" date="2018-08" db="EMBL/GenBank/DDBJ databases">
        <title>Genomic investigation of the strawberry pathogen Phytophthora fragariae indicates pathogenicity is determined by transcriptional variation in three key races.</title>
        <authorList>
            <person name="Adams T.M."/>
            <person name="Armitage A.D."/>
            <person name="Sobczyk M.K."/>
            <person name="Bates H.J."/>
            <person name="Dunwell J.M."/>
            <person name="Nellist C.F."/>
            <person name="Harrison R.J."/>
        </authorList>
    </citation>
    <scope>NUCLEOTIDE SEQUENCE [LARGE SCALE GENOMIC DNA]</scope>
    <source>
        <strain evidence="10 13">A4</strain>
        <strain evidence="9 14">BC-1</strain>
        <strain evidence="7 18">BC-23</strain>
        <strain evidence="8 12">NOV-27</strain>
        <strain evidence="5 15">NOV-5</strain>
        <strain evidence="6 16">NOV-71</strain>
        <strain evidence="2 11">NOV-9</strain>
        <strain evidence="4 19">ONT-3</strain>
        <strain evidence="3 17">SCRP245</strain>
    </source>
</reference>
<evidence type="ECO:0000313" key="13">
    <source>
        <dbReference type="Proteomes" id="UP000437068"/>
    </source>
</evidence>
<dbReference type="EMBL" id="QXGB01002339">
    <property type="protein sequence ID" value="KAE9178919.1"/>
    <property type="molecule type" value="Genomic_DNA"/>
</dbReference>
<evidence type="ECO:0000313" key="3">
    <source>
        <dbReference type="EMBL" id="KAE8969569.1"/>
    </source>
</evidence>
<dbReference type="EMBL" id="QXFW01003641">
    <property type="protein sequence ID" value="KAE8969569.1"/>
    <property type="molecule type" value="Genomic_DNA"/>
</dbReference>
<dbReference type="EMBL" id="QXFZ01001558">
    <property type="protein sequence ID" value="KAE9088476.1"/>
    <property type="molecule type" value="Genomic_DNA"/>
</dbReference>
<dbReference type="Proteomes" id="UP000476176">
    <property type="component" value="Unassembled WGS sequence"/>
</dbReference>